<organism evidence="1 2">
    <name type="scientific">Hymenobacter caeli</name>
    <dbReference type="NCBI Taxonomy" id="2735894"/>
    <lineage>
        <taxon>Bacteria</taxon>
        <taxon>Pseudomonadati</taxon>
        <taxon>Bacteroidota</taxon>
        <taxon>Cytophagia</taxon>
        <taxon>Cytophagales</taxon>
        <taxon>Hymenobacteraceae</taxon>
        <taxon>Hymenobacter</taxon>
    </lineage>
</organism>
<evidence type="ECO:0000313" key="2">
    <source>
        <dbReference type="Proteomes" id="UP000779507"/>
    </source>
</evidence>
<dbReference type="InterPro" id="IPR034660">
    <property type="entry name" value="DinB/YfiT-like"/>
</dbReference>
<dbReference type="EMBL" id="JABSNP010000019">
    <property type="protein sequence ID" value="NRT20661.1"/>
    <property type="molecule type" value="Genomic_DNA"/>
</dbReference>
<dbReference type="InterPro" id="IPR011466">
    <property type="entry name" value="DUF1572"/>
</dbReference>
<protein>
    <recommendedName>
        <fullName evidence="3">DUF1572 domain-containing protein</fullName>
    </recommendedName>
</protein>
<dbReference type="Proteomes" id="UP000779507">
    <property type="component" value="Unassembled WGS sequence"/>
</dbReference>
<name>A0ABX2FW16_9BACT</name>
<dbReference type="RefSeq" id="WP_173811430.1">
    <property type="nucleotide sequence ID" value="NZ_JABSNP010000019.1"/>
</dbReference>
<comment type="caution">
    <text evidence="1">The sequence shown here is derived from an EMBL/GenBank/DDBJ whole genome shotgun (WGS) entry which is preliminary data.</text>
</comment>
<accession>A0ABX2FW16</accession>
<dbReference type="Pfam" id="PF07609">
    <property type="entry name" value="DUF1572"/>
    <property type="match status" value="1"/>
</dbReference>
<dbReference type="Gene3D" id="1.20.120.450">
    <property type="entry name" value="dinb family like domain"/>
    <property type="match status" value="1"/>
</dbReference>
<sequence>MPSDFLPSARKQFAYYQLLGDQTLAQVPPAQLFWRPHPASNSIALIVKHLWGNMLSRWTDFLTADGEKPWRDREAEFDPDLADPAQVLARWHEGWACLFGALDGLTEADLGKAVFIRHQGHTVLEAVNRQLAHYPYHVGQLVFLGKLICGDAWQSLSIPRGQSAAYNAEKFAQPPHRAHFTDELLGGPAQ</sequence>
<dbReference type="SUPFAM" id="SSF109854">
    <property type="entry name" value="DinB/YfiT-like putative metalloenzymes"/>
    <property type="match status" value="1"/>
</dbReference>
<keyword evidence="2" id="KW-1185">Reference proteome</keyword>
<proteinExistence type="predicted"/>
<evidence type="ECO:0000313" key="1">
    <source>
        <dbReference type="EMBL" id="NRT20661.1"/>
    </source>
</evidence>
<evidence type="ECO:0008006" key="3">
    <source>
        <dbReference type="Google" id="ProtNLM"/>
    </source>
</evidence>
<gene>
    <name evidence="1" type="ORF">HNP98_003505</name>
</gene>
<reference evidence="1 2" key="1">
    <citation type="submission" date="2020-05" db="EMBL/GenBank/DDBJ databases">
        <title>Genomic Encyclopedia of Type Strains, Phase IV (KMG-V): Genome sequencing to study the core and pangenomes of soil and plant-associated prokaryotes.</title>
        <authorList>
            <person name="Whitman W."/>
        </authorList>
    </citation>
    <scope>NUCLEOTIDE SEQUENCE [LARGE SCALE GENOMIC DNA]</scope>
    <source>
        <strain evidence="1 2">9A</strain>
    </source>
</reference>